<keyword evidence="5 6" id="KW-0472">Membrane</keyword>
<evidence type="ECO:0000256" key="7">
    <source>
        <dbReference type="SAM" id="MobiDB-lite"/>
    </source>
</evidence>
<feature type="region of interest" description="Disordered" evidence="7">
    <location>
        <begin position="140"/>
        <end position="200"/>
    </location>
</feature>
<dbReference type="GO" id="GO:0032468">
    <property type="term" value="P:Golgi calcium ion homeostasis"/>
    <property type="evidence" value="ECO:0007669"/>
    <property type="project" value="TreeGrafter"/>
</dbReference>
<gene>
    <name evidence="8" type="ORF">BN1204_010610</name>
</gene>
<keyword evidence="3 6" id="KW-0812">Transmembrane</keyword>
<sequence length="312" mass="32525">MAFLLLPFASAAMAGTSYDASIGLLSDASFLSTLVASFFVIICSELGDKTFMITGLLAMKEGNALYVFFGSIAALWLMTGLSAVGGVLLPAILSREITHWLMIGMLAVFGVKMLLEGFSAEIGDTGEELSRLEKELALKKDAPTEMTTQGRPSKQAESAAPTQSDGDGLQTRHAPTATADDDATPLKAAPSAGRELSRAGPEEAGSCSVFCKSGRMLYAAAASFLSPVFLQSFGLTFVAEWGDRSQISTFALAADRSVVGVFLGAALGHALCTALAVLGGKVLASRISERIVLLTGGVMFILFAIFGAVLDL</sequence>
<feature type="compositionally biased region" description="Polar residues" evidence="7">
    <location>
        <begin position="145"/>
        <end position="165"/>
    </location>
</feature>
<dbReference type="GO" id="GO:0005794">
    <property type="term" value="C:Golgi apparatus"/>
    <property type="evidence" value="ECO:0007669"/>
    <property type="project" value="TreeGrafter"/>
</dbReference>
<dbReference type="EMBL" id="LN714478">
    <property type="protein sequence ID" value="CEL65205.1"/>
    <property type="molecule type" value="Genomic_DNA"/>
</dbReference>
<name>A0A0F7U996_NEOCL</name>
<keyword evidence="4 6" id="KW-1133">Transmembrane helix</keyword>
<evidence type="ECO:0000256" key="2">
    <source>
        <dbReference type="ARBA" id="ARBA00009190"/>
    </source>
</evidence>
<evidence type="ECO:0000256" key="3">
    <source>
        <dbReference type="ARBA" id="ARBA00022692"/>
    </source>
</evidence>
<organism evidence="8">
    <name type="scientific">Neospora caninum (strain Liverpool)</name>
    <dbReference type="NCBI Taxonomy" id="572307"/>
    <lineage>
        <taxon>Eukaryota</taxon>
        <taxon>Sar</taxon>
        <taxon>Alveolata</taxon>
        <taxon>Apicomplexa</taxon>
        <taxon>Conoidasida</taxon>
        <taxon>Coccidia</taxon>
        <taxon>Eucoccidiorida</taxon>
        <taxon>Eimeriorina</taxon>
        <taxon>Sarcocystidae</taxon>
        <taxon>Neospora</taxon>
    </lineage>
</organism>
<proteinExistence type="inferred from homology"/>
<dbReference type="GO" id="GO:0032472">
    <property type="term" value="P:Golgi calcium ion transport"/>
    <property type="evidence" value="ECO:0007669"/>
    <property type="project" value="TreeGrafter"/>
</dbReference>
<dbReference type="GO" id="GO:0016020">
    <property type="term" value="C:membrane"/>
    <property type="evidence" value="ECO:0007669"/>
    <property type="project" value="UniProtKB-SubCell"/>
</dbReference>
<reference evidence="8" key="1">
    <citation type="journal article" date="2015" name="PLoS ONE">
        <title>Comprehensive Evaluation of Toxoplasma gondii VEG and Neospora caninum LIV Genomes with Tachyzoite Stage Transcriptome and Proteome Defines Novel Transcript Features.</title>
        <authorList>
            <person name="Ramaprasad A."/>
            <person name="Mourier T."/>
            <person name="Naeem R."/>
            <person name="Malas T.B."/>
            <person name="Moussa E."/>
            <person name="Panigrahi A."/>
            <person name="Vermont S.J."/>
            <person name="Otto T.D."/>
            <person name="Wastling J."/>
            <person name="Pain A."/>
        </authorList>
    </citation>
    <scope>NUCLEOTIDE SEQUENCE</scope>
    <source>
        <strain evidence="8">Liverpool</strain>
    </source>
</reference>
<feature type="transmembrane region" description="Helical" evidence="6">
    <location>
        <begin position="216"/>
        <end position="238"/>
    </location>
</feature>
<dbReference type="GO" id="GO:0015085">
    <property type="term" value="F:calcium ion transmembrane transporter activity"/>
    <property type="evidence" value="ECO:0007669"/>
    <property type="project" value="TreeGrafter"/>
</dbReference>
<comment type="similarity">
    <text evidence="2 6">Belongs to the GDT1 family.</text>
</comment>
<dbReference type="Pfam" id="PF01169">
    <property type="entry name" value="GDT1"/>
    <property type="match status" value="2"/>
</dbReference>
<evidence type="ECO:0000256" key="6">
    <source>
        <dbReference type="RuleBase" id="RU365102"/>
    </source>
</evidence>
<accession>A0A0F7U996</accession>
<feature type="transmembrane region" description="Helical" evidence="6">
    <location>
        <begin position="291"/>
        <end position="310"/>
    </location>
</feature>
<feature type="transmembrane region" description="Helical" evidence="6">
    <location>
        <begin position="97"/>
        <end position="115"/>
    </location>
</feature>
<dbReference type="InterPro" id="IPR001727">
    <property type="entry name" value="GDT1-like"/>
</dbReference>
<protein>
    <recommendedName>
        <fullName evidence="6">GDT1 family protein</fullName>
    </recommendedName>
</protein>
<evidence type="ECO:0000256" key="1">
    <source>
        <dbReference type="ARBA" id="ARBA00004141"/>
    </source>
</evidence>
<dbReference type="GO" id="GO:0005384">
    <property type="term" value="F:manganese ion transmembrane transporter activity"/>
    <property type="evidence" value="ECO:0007669"/>
    <property type="project" value="TreeGrafter"/>
</dbReference>
<comment type="subcellular location">
    <subcellularLocation>
        <location evidence="1 6">Membrane</location>
        <topology evidence="1 6">Multi-pass membrane protein</topology>
    </subcellularLocation>
</comment>
<evidence type="ECO:0000313" key="8">
    <source>
        <dbReference type="EMBL" id="CEL65205.1"/>
    </source>
</evidence>
<dbReference type="PANTHER" id="PTHR12608:SF1">
    <property type="entry name" value="TRANSMEMBRANE PROTEIN 165"/>
    <property type="match status" value="1"/>
</dbReference>
<feature type="transmembrane region" description="Helical" evidence="6">
    <location>
        <begin position="24"/>
        <end position="43"/>
    </location>
</feature>
<dbReference type="AlphaFoldDB" id="A0A0F7U996"/>
<evidence type="ECO:0000256" key="4">
    <source>
        <dbReference type="ARBA" id="ARBA00022989"/>
    </source>
</evidence>
<dbReference type="PANTHER" id="PTHR12608">
    <property type="entry name" value="TRANSMEMBRANE PROTEIN HTP-1 RELATED"/>
    <property type="match status" value="1"/>
</dbReference>
<feature type="transmembrane region" description="Helical" evidence="6">
    <location>
        <begin position="64"/>
        <end position="91"/>
    </location>
</feature>
<evidence type="ECO:0000256" key="5">
    <source>
        <dbReference type="ARBA" id="ARBA00023136"/>
    </source>
</evidence>
<feature type="transmembrane region" description="Helical" evidence="6">
    <location>
        <begin position="258"/>
        <end position="279"/>
    </location>
</feature>